<feature type="domain" description="DUF397" evidence="1">
    <location>
        <begin position="8"/>
        <end position="39"/>
    </location>
</feature>
<reference evidence="2" key="1">
    <citation type="journal article" date="2012" name="J. Bacteriol.">
        <title>Genome Sequence of Streptomyces auratus Strain AGR0001, a Phoslactomycin-Producing Actinomycete.</title>
        <authorList>
            <person name="Han X."/>
            <person name="Li M."/>
            <person name="Ding Z."/>
            <person name="Zhao J."/>
            <person name="Ji K."/>
            <person name="Wen M."/>
            <person name="Lu T."/>
        </authorList>
    </citation>
    <scope>NUCLEOTIDE SEQUENCE</scope>
    <source>
        <strain evidence="2">AGR0001</strain>
    </source>
</reference>
<dbReference type="KEGG" id="sauh:SU9_020415"/>
<organism evidence="2 3">
    <name type="scientific">Streptomyces auratus AGR0001</name>
    <dbReference type="NCBI Taxonomy" id="1160718"/>
    <lineage>
        <taxon>Bacteria</taxon>
        <taxon>Bacillati</taxon>
        <taxon>Actinomycetota</taxon>
        <taxon>Actinomycetes</taxon>
        <taxon>Kitasatosporales</taxon>
        <taxon>Streptomycetaceae</taxon>
        <taxon>Streptomyces</taxon>
    </lineage>
</organism>
<protein>
    <submittedName>
        <fullName evidence="2">DUF397 domain-containing protein</fullName>
    </submittedName>
</protein>
<proteinExistence type="predicted"/>
<dbReference type="Pfam" id="PF04149">
    <property type="entry name" value="DUF397"/>
    <property type="match status" value="1"/>
</dbReference>
<evidence type="ECO:0000313" key="2">
    <source>
        <dbReference type="EMBL" id="QTZ93536.1"/>
    </source>
</evidence>
<gene>
    <name evidence="2" type="ORF">SU9_020415</name>
</gene>
<evidence type="ECO:0000313" key="3">
    <source>
        <dbReference type="Proteomes" id="UP000009036"/>
    </source>
</evidence>
<dbReference type="InterPro" id="IPR007278">
    <property type="entry name" value="DUF397"/>
</dbReference>
<name>A0A8B1NQI3_9ACTN</name>
<dbReference type="EMBL" id="CP072931">
    <property type="protein sequence ID" value="QTZ93536.1"/>
    <property type="molecule type" value="Genomic_DNA"/>
</dbReference>
<evidence type="ECO:0000259" key="1">
    <source>
        <dbReference type="Pfam" id="PF04149"/>
    </source>
</evidence>
<reference evidence="2" key="2">
    <citation type="submission" date="2021-04" db="EMBL/GenBank/DDBJ databases">
        <authorList>
            <person name="Wen M.-L."/>
            <person name="Han X.-L."/>
            <person name="Xiong J."/>
        </authorList>
    </citation>
    <scope>NUCLEOTIDE SEQUENCE</scope>
    <source>
        <strain evidence="2">AGR0001</strain>
    </source>
</reference>
<dbReference type="Proteomes" id="UP000009036">
    <property type="component" value="Chromosome"/>
</dbReference>
<dbReference type="OrthoDB" id="4315616at2"/>
<keyword evidence="3" id="KW-1185">Reference proteome</keyword>
<sequence>MAVARNVPQVTAIRDSKNPAGPHLVVGAGAWASFMETLKADESAAL</sequence>
<accession>A0A8B1NQI3</accession>
<dbReference type="AlphaFoldDB" id="A0A8B1NQI3"/>